<reference evidence="1 2" key="1">
    <citation type="journal article" date="2022" name="bioRxiv">
        <title>The genome of the oomycete Peronosclerospora sorghi, a cosmopolitan pathogen of maize and sorghum, is inflated with dispersed pseudogenes.</title>
        <authorList>
            <person name="Fletcher K."/>
            <person name="Martin F."/>
            <person name="Isakeit T."/>
            <person name="Cavanaugh K."/>
            <person name="Magill C."/>
            <person name="Michelmore R."/>
        </authorList>
    </citation>
    <scope>NUCLEOTIDE SEQUENCE [LARGE SCALE GENOMIC DNA]</scope>
    <source>
        <strain evidence="1">P6</strain>
    </source>
</reference>
<gene>
    <name evidence="1" type="ORF">PsorP6_004575</name>
</gene>
<dbReference type="EMBL" id="CM047587">
    <property type="protein sequence ID" value="KAI9906215.1"/>
    <property type="molecule type" value="Genomic_DNA"/>
</dbReference>
<organism evidence="1 2">
    <name type="scientific">Peronosclerospora sorghi</name>
    <dbReference type="NCBI Taxonomy" id="230839"/>
    <lineage>
        <taxon>Eukaryota</taxon>
        <taxon>Sar</taxon>
        <taxon>Stramenopiles</taxon>
        <taxon>Oomycota</taxon>
        <taxon>Peronosporomycetes</taxon>
        <taxon>Peronosporales</taxon>
        <taxon>Peronosporaceae</taxon>
        <taxon>Peronosclerospora</taxon>
    </lineage>
</organism>
<comment type="caution">
    <text evidence="1">The sequence shown here is derived from an EMBL/GenBank/DDBJ whole genome shotgun (WGS) entry which is preliminary data.</text>
</comment>
<sequence>MQKDTHLDAAESYGTAFTSVDLDWAASVVAKGEVVTMPITTFIAFLTQPCATDGLLPAVFAAMDERGCLLRGTLVCGAGSTVLAVFVPFHMLWNFISSGILVACNLTNTSLLLLRASRRRTTAPPPEEASMTVGSASRPRYAVQLTGYLASSFLAAFLWQQGVIERPPLAPSRGRSTCHPALHHVIPLAAVLFTLVALGFMLALYKAEKQAAARKAAVHPTASVAIVLTSTKPKDVSETSGRTRQDPSRSIDRDEDDNDSVTIMTTRTETVTMQSLEASLSRDRDPPRSKRGPVHRNEREDGQAQASRRTLDDNDDAGPSFCALLVPFTPCVAIFFNWLLLAQMDEASIVLILLWLLLAVAVYFGYSRHYRLASQQAKYHQLAQHEGNRARTPGAERVDDSSGGM</sequence>
<name>A0ACC0VJV6_9STRA</name>
<keyword evidence="2" id="KW-1185">Reference proteome</keyword>
<evidence type="ECO:0000313" key="1">
    <source>
        <dbReference type="EMBL" id="KAI9906215.1"/>
    </source>
</evidence>
<proteinExistence type="predicted"/>
<dbReference type="Proteomes" id="UP001163321">
    <property type="component" value="Chromosome 8"/>
</dbReference>
<evidence type="ECO:0000313" key="2">
    <source>
        <dbReference type="Proteomes" id="UP001163321"/>
    </source>
</evidence>
<protein>
    <submittedName>
        <fullName evidence="1">Uncharacterized protein</fullName>
    </submittedName>
</protein>
<accession>A0ACC0VJV6</accession>